<protein>
    <recommendedName>
        <fullName evidence="2">Structural maintenance of chromosomes protein 3</fullName>
    </recommendedName>
</protein>
<dbReference type="Gene3D" id="1.20.1060.20">
    <property type="match status" value="1"/>
</dbReference>
<dbReference type="GO" id="GO:0005694">
    <property type="term" value="C:chromosome"/>
    <property type="evidence" value="ECO:0007669"/>
    <property type="project" value="InterPro"/>
</dbReference>
<dbReference type="Gene3D" id="3.40.50.300">
    <property type="entry name" value="P-loop containing nucleotide triphosphate hydrolases"/>
    <property type="match status" value="1"/>
</dbReference>
<evidence type="ECO:0000256" key="4">
    <source>
        <dbReference type="ARBA" id="ARBA00022776"/>
    </source>
</evidence>
<proteinExistence type="inferred from homology"/>
<dbReference type="FunFam" id="1.20.1060.20:FF:000002">
    <property type="entry name" value="Structural maintenance of chromosomes 3"/>
    <property type="match status" value="1"/>
</dbReference>
<evidence type="ECO:0000256" key="6">
    <source>
        <dbReference type="ARBA" id="ARBA00023242"/>
    </source>
</evidence>
<evidence type="ECO:0000256" key="5">
    <source>
        <dbReference type="ARBA" id="ARBA00023054"/>
    </source>
</evidence>
<dbReference type="GO" id="GO:0051301">
    <property type="term" value="P:cell division"/>
    <property type="evidence" value="ECO:0007669"/>
    <property type="project" value="UniProtKB-KW"/>
</dbReference>
<dbReference type="SMART" id="SM00968">
    <property type="entry name" value="SMC_hinge"/>
    <property type="match status" value="1"/>
</dbReference>
<evidence type="ECO:0000256" key="3">
    <source>
        <dbReference type="ARBA" id="ARBA00022618"/>
    </source>
</evidence>
<keyword evidence="6" id="KW-0539">Nucleus</keyword>
<evidence type="ECO:0000256" key="8">
    <source>
        <dbReference type="SAM" id="Coils"/>
    </source>
</evidence>
<feature type="coiled-coil region" evidence="8">
    <location>
        <begin position="676"/>
        <end position="724"/>
    </location>
</feature>
<dbReference type="CDD" id="cd03272">
    <property type="entry name" value="ABC_SMC3_euk"/>
    <property type="match status" value="1"/>
</dbReference>
<feature type="region of interest" description="Disordered" evidence="9">
    <location>
        <begin position="266"/>
        <end position="288"/>
    </location>
</feature>
<dbReference type="Pfam" id="PF02463">
    <property type="entry name" value="SMC_N"/>
    <property type="match status" value="1"/>
</dbReference>
<dbReference type="Pfam" id="PF06470">
    <property type="entry name" value="SMC_hinge"/>
    <property type="match status" value="1"/>
</dbReference>
<dbReference type="InterPro" id="IPR041741">
    <property type="entry name" value="SMC3_ABC_euk"/>
</dbReference>
<feature type="domain" description="SMC hinge" evidence="10">
    <location>
        <begin position="531"/>
        <end position="644"/>
    </location>
</feature>
<keyword evidence="11" id="KW-0378">Hydrolase</keyword>
<evidence type="ECO:0000256" key="1">
    <source>
        <dbReference type="ARBA" id="ARBA00005917"/>
    </source>
</evidence>
<dbReference type="InterPro" id="IPR003395">
    <property type="entry name" value="RecF/RecN/SMC_N"/>
</dbReference>
<keyword evidence="7" id="KW-0131">Cell cycle</keyword>
<organism evidence="11 12">
    <name type="scientific">Cinara cedri</name>
    <dbReference type="NCBI Taxonomy" id="506608"/>
    <lineage>
        <taxon>Eukaryota</taxon>
        <taxon>Metazoa</taxon>
        <taxon>Ecdysozoa</taxon>
        <taxon>Arthropoda</taxon>
        <taxon>Hexapoda</taxon>
        <taxon>Insecta</taxon>
        <taxon>Pterygota</taxon>
        <taxon>Neoptera</taxon>
        <taxon>Paraneoptera</taxon>
        <taxon>Hemiptera</taxon>
        <taxon>Sternorrhyncha</taxon>
        <taxon>Aphidomorpha</taxon>
        <taxon>Aphidoidea</taxon>
        <taxon>Aphididae</taxon>
        <taxon>Lachninae</taxon>
        <taxon>Cinara</taxon>
    </lineage>
</organism>
<accession>A0A5E4NBA1</accession>
<evidence type="ECO:0000256" key="9">
    <source>
        <dbReference type="SAM" id="MobiDB-lite"/>
    </source>
</evidence>
<keyword evidence="4" id="KW-0498">Mitosis</keyword>
<dbReference type="EMBL" id="CABPRJ010001511">
    <property type="protein sequence ID" value="VVC38866.1"/>
    <property type="molecule type" value="Genomic_DNA"/>
</dbReference>
<keyword evidence="3" id="KW-0132">Cell division</keyword>
<comment type="similarity">
    <text evidence="1">Belongs to the SMC family. SMC3 subfamily.</text>
</comment>
<keyword evidence="12" id="KW-1185">Reference proteome</keyword>
<dbReference type="InterPro" id="IPR010935">
    <property type="entry name" value="SMC_hinge"/>
</dbReference>
<reference evidence="11 12" key="1">
    <citation type="submission" date="2019-08" db="EMBL/GenBank/DDBJ databases">
        <authorList>
            <person name="Alioto T."/>
            <person name="Alioto T."/>
            <person name="Gomez Garrido J."/>
        </authorList>
    </citation>
    <scope>NUCLEOTIDE SEQUENCE [LARGE SCALE GENOMIC DNA]</scope>
</reference>
<dbReference type="SUPFAM" id="SSF75553">
    <property type="entry name" value="Smc hinge domain"/>
    <property type="match status" value="1"/>
</dbReference>
<dbReference type="FunFam" id="3.40.50.300:FF:000424">
    <property type="entry name" value="Structural maintenance of chromosomes 3"/>
    <property type="match status" value="1"/>
</dbReference>
<evidence type="ECO:0000256" key="2">
    <source>
        <dbReference type="ARBA" id="ARBA00018690"/>
    </source>
</evidence>
<dbReference type="InterPro" id="IPR027417">
    <property type="entry name" value="P-loop_NTPase"/>
</dbReference>
<name>A0A5E4NBA1_9HEMI</name>
<feature type="coiled-coil region" evidence="8">
    <location>
        <begin position="448"/>
        <end position="503"/>
    </location>
</feature>
<sequence>MYIKQVIIHGFKSYREQTVVEPFDKRHNVVVGRNGSGKSNFFYAIQFVLSDEFSHLRPEQRQALLHEGTGPRVVTAYVEIIFDNTDNRLPIEKEEVILRRVIGAKKDQYFLNKKMVPRSDVTNLLESAGFSHSNPYYIVKQGKINQMATAPDSQRLKLLREVAGTRVYDERKEESIDILKDTQTKLEKIVEFIKTIEERLQTLEEEKEELKEYQVWDKKRRTLEFCIHDRELKDTKRKLEELEGKINNFDGEQKVLASKVKEASEQAKKAGKHLRDSKRDVHAAKDEKETLSLDQQELIKQKTKLDFAIKDLSDEVAGDNSSKERAENELKKLQETIKTKETELQLLKPKYESQKKKEENCARELALKEQKRKELYAKQGRGSQFTSKEDRDMWIQKELRSLNKQIKDKSDHKEKLIEDLKHDGDRQKELEGEILVNSIELEKQRVAIDEYNKQFYELKKLRDQYQSQRNELWRKENSIQHSLSSLKEELAKADQVLRSMAGKAILNGRDSVRKVLDVFKEKGGPYLDLVGQYYGQVIENFECENSIQTAVEVTAGGRMFFHIVESDKIGTQILKEINNQNLPGEVTFMPINRLTVREIKYPQSRDAIPMVSKLKYEPHLDKAMRFIFGKTLICRNLEIATTISKQSLLDCITIDGDQVSSNGTLTGGYFKNMRSKLEIQKQRNDLISQINALEIELTDLKTKLNEVEVNVNSLMGNMQKTETKNSKSK</sequence>
<gene>
    <name evidence="11" type="ORF">CINCED_3A008182</name>
</gene>
<dbReference type="InterPro" id="IPR036277">
    <property type="entry name" value="SMC_hinge_sf"/>
</dbReference>
<dbReference type="PANTHER" id="PTHR43977">
    <property type="entry name" value="STRUCTURAL MAINTENANCE OF CHROMOSOMES PROTEIN 3"/>
    <property type="match status" value="1"/>
</dbReference>
<evidence type="ECO:0000313" key="12">
    <source>
        <dbReference type="Proteomes" id="UP000325440"/>
    </source>
</evidence>
<evidence type="ECO:0000256" key="7">
    <source>
        <dbReference type="ARBA" id="ARBA00023306"/>
    </source>
</evidence>
<dbReference type="Proteomes" id="UP000325440">
    <property type="component" value="Unassembled WGS sequence"/>
</dbReference>
<dbReference type="AlphaFoldDB" id="A0A5E4NBA1"/>
<evidence type="ECO:0000259" key="10">
    <source>
        <dbReference type="SMART" id="SM00968"/>
    </source>
</evidence>
<evidence type="ECO:0000313" key="11">
    <source>
        <dbReference type="EMBL" id="VVC38866.1"/>
    </source>
</evidence>
<keyword evidence="5 8" id="KW-0175">Coiled coil</keyword>
<dbReference type="GO" id="GO:0051276">
    <property type="term" value="P:chromosome organization"/>
    <property type="evidence" value="ECO:0007669"/>
    <property type="project" value="InterPro"/>
</dbReference>
<dbReference type="Gene3D" id="3.30.70.1620">
    <property type="match status" value="1"/>
</dbReference>
<dbReference type="SUPFAM" id="SSF52540">
    <property type="entry name" value="P-loop containing nucleoside triphosphate hydrolases"/>
    <property type="match status" value="1"/>
</dbReference>
<dbReference type="GO" id="GO:0005524">
    <property type="term" value="F:ATP binding"/>
    <property type="evidence" value="ECO:0007669"/>
    <property type="project" value="InterPro"/>
</dbReference>
<dbReference type="OrthoDB" id="431497at2759"/>
<dbReference type="GO" id="GO:0016887">
    <property type="term" value="F:ATP hydrolysis activity"/>
    <property type="evidence" value="ECO:0007669"/>
    <property type="project" value="InterPro"/>
</dbReference>